<dbReference type="PANTHER" id="PTHR23164:SF29">
    <property type="entry name" value="E3 UBIQUITIN-PROTEIN LIGASE PIB1"/>
    <property type="match status" value="1"/>
</dbReference>
<feature type="region of interest" description="Disordered" evidence="8">
    <location>
        <begin position="148"/>
        <end position="189"/>
    </location>
</feature>
<dbReference type="InterPro" id="IPR011011">
    <property type="entry name" value="Znf_FYVE_PHD"/>
</dbReference>
<dbReference type="OrthoDB" id="166134at2759"/>
<dbReference type="InterPro" id="IPR000306">
    <property type="entry name" value="Znf_FYVE"/>
</dbReference>
<feature type="compositionally biased region" description="Polar residues" evidence="8">
    <location>
        <begin position="173"/>
        <end position="189"/>
    </location>
</feature>
<dbReference type="Proteomes" id="UP000837801">
    <property type="component" value="Unassembled WGS sequence"/>
</dbReference>
<dbReference type="SUPFAM" id="SSF140125">
    <property type="entry name" value="Rabenosyn-5 Rab-binding domain-like"/>
    <property type="match status" value="1"/>
</dbReference>
<dbReference type="CDD" id="cd15737">
    <property type="entry name" value="FYVE2_Vac1p_like"/>
    <property type="match status" value="1"/>
</dbReference>
<evidence type="ECO:0000313" key="12">
    <source>
        <dbReference type="Proteomes" id="UP000837801"/>
    </source>
</evidence>
<name>A0A9P0QSW0_9ASCO</name>
<evidence type="ECO:0000256" key="5">
    <source>
        <dbReference type="ARBA" id="ARBA00023204"/>
    </source>
</evidence>
<evidence type="ECO:0000313" key="11">
    <source>
        <dbReference type="EMBL" id="CAH2354144.1"/>
    </source>
</evidence>
<dbReference type="InterPro" id="IPR013083">
    <property type="entry name" value="Znf_RING/FYVE/PHD"/>
</dbReference>
<keyword evidence="7" id="KW-0175">Coiled coil</keyword>
<proteinExistence type="predicted"/>
<feature type="compositionally biased region" description="Pro residues" evidence="8">
    <location>
        <begin position="71"/>
        <end position="87"/>
    </location>
</feature>
<feature type="domain" description="FYVE-type" evidence="10">
    <location>
        <begin position="353"/>
        <end position="447"/>
    </location>
</feature>
<feature type="domain" description="C2H2-type" evidence="9">
    <location>
        <begin position="34"/>
        <end position="62"/>
    </location>
</feature>
<evidence type="ECO:0000256" key="6">
    <source>
        <dbReference type="PROSITE-ProRule" id="PRU00042"/>
    </source>
</evidence>
<dbReference type="Pfam" id="PF01363">
    <property type="entry name" value="FYVE"/>
    <property type="match status" value="2"/>
</dbReference>
<feature type="compositionally biased region" description="Low complexity" evidence="8">
    <location>
        <begin position="613"/>
        <end position="632"/>
    </location>
</feature>
<evidence type="ECO:0000256" key="8">
    <source>
        <dbReference type="SAM" id="MobiDB-lite"/>
    </source>
</evidence>
<protein>
    <recommendedName>
        <fullName evidence="13">FYVE-type domain-containing protein</fullName>
    </recommendedName>
</protein>
<evidence type="ECO:0000256" key="1">
    <source>
        <dbReference type="ARBA" id="ARBA00022723"/>
    </source>
</evidence>
<evidence type="ECO:0008006" key="13">
    <source>
        <dbReference type="Google" id="ProtNLM"/>
    </source>
</evidence>
<comment type="caution">
    <text evidence="11">The sequence shown here is derived from an EMBL/GenBank/DDBJ whole genome shotgun (WGS) entry which is preliminary data.</text>
</comment>
<feature type="region of interest" description="Disordered" evidence="8">
    <location>
        <begin position="57"/>
        <end position="91"/>
    </location>
</feature>
<dbReference type="Pfam" id="PF11464">
    <property type="entry name" value="Rbsn"/>
    <property type="match status" value="1"/>
</dbReference>
<dbReference type="SUPFAM" id="SSF57903">
    <property type="entry name" value="FYVE/PHD zinc finger"/>
    <property type="match status" value="2"/>
</dbReference>
<gene>
    <name evidence="11" type="ORF">CLIB1423_14S03092</name>
</gene>
<keyword evidence="12" id="KW-1185">Reference proteome</keyword>
<keyword evidence="1" id="KW-0479">Metal-binding</keyword>
<reference evidence="11" key="1">
    <citation type="submission" date="2022-03" db="EMBL/GenBank/DDBJ databases">
        <authorList>
            <person name="Legras J.-L."/>
            <person name="Devillers H."/>
            <person name="Grondin C."/>
        </authorList>
    </citation>
    <scope>NUCLEOTIDE SEQUENCE</scope>
    <source>
        <strain evidence="11">CLIB 1423</strain>
    </source>
</reference>
<dbReference type="Gene3D" id="3.30.40.10">
    <property type="entry name" value="Zinc/RING finger domain, C3HC4 (zinc finger)"/>
    <property type="match status" value="2"/>
</dbReference>
<dbReference type="EMBL" id="CAKXYY010000014">
    <property type="protein sequence ID" value="CAH2354144.1"/>
    <property type="molecule type" value="Genomic_DNA"/>
</dbReference>
<dbReference type="GO" id="GO:0003677">
    <property type="term" value="F:DNA binding"/>
    <property type="evidence" value="ECO:0007669"/>
    <property type="project" value="InterPro"/>
</dbReference>
<dbReference type="AlphaFoldDB" id="A0A9P0QSW0"/>
<evidence type="ECO:0000256" key="3">
    <source>
        <dbReference type="ARBA" id="ARBA00022771"/>
    </source>
</evidence>
<feature type="compositionally biased region" description="Low complexity" evidence="8">
    <location>
        <begin position="59"/>
        <end position="70"/>
    </location>
</feature>
<dbReference type="InterPro" id="IPR036531">
    <property type="entry name" value="Rbsn_Rab-bd_sf"/>
</dbReference>
<feature type="coiled-coil region" evidence="7">
    <location>
        <begin position="563"/>
        <end position="590"/>
    </location>
</feature>
<feature type="region of interest" description="Disordered" evidence="8">
    <location>
        <begin position="1"/>
        <end position="28"/>
    </location>
</feature>
<dbReference type="InterPro" id="IPR006642">
    <property type="entry name" value="Rad18_UBZ4"/>
</dbReference>
<organism evidence="11 12">
    <name type="scientific">[Candida] railenensis</name>
    <dbReference type="NCBI Taxonomy" id="45579"/>
    <lineage>
        <taxon>Eukaryota</taxon>
        <taxon>Fungi</taxon>
        <taxon>Dikarya</taxon>
        <taxon>Ascomycota</taxon>
        <taxon>Saccharomycotina</taxon>
        <taxon>Pichiomycetes</taxon>
        <taxon>Debaryomycetaceae</taxon>
        <taxon>Kurtzmaniella</taxon>
    </lineage>
</organism>
<dbReference type="SMART" id="SM00734">
    <property type="entry name" value="ZnF_Rad18"/>
    <property type="match status" value="1"/>
</dbReference>
<evidence type="ECO:0000256" key="4">
    <source>
        <dbReference type="ARBA" id="ARBA00022833"/>
    </source>
</evidence>
<keyword evidence="5" id="KW-0234">DNA repair</keyword>
<keyword evidence="4" id="KW-0862">Zinc</keyword>
<feature type="region of interest" description="Disordered" evidence="8">
    <location>
        <begin position="603"/>
        <end position="634"/>
    </location>
</feature>
<evidence type="ECO:0000256" key="2">
    <source>
        <dbReference type="ARBA" id="ARBA00022763"/>
    </source>
</evidence>
<dbReference type="PROSITE" id="PS50178">
    <property type="entry name" value="ZF_FYVE"/>
    <property type="match status" value="1"/>
</dbReference>
<dbReference type="GO" id="GO:0032266">
    <property type="term" value="F:phosphatidylinositol-3-phosphate binding"/>
    <property type="evidence" value="ECO:0007669"/>
    <property type="project" value="UniProtKB-ARBA"/>
</dbReference>
<dbReference type="InterPro" id="IPR021565">
    <property type="entry name" value="Rbsn_Rab-bd"/>
</dbReference>
<dbReference type="SMART" id="SM00064">
    <property type="entry name" value="FYVE"/>
    <property type="match status" value="2"/>
</dbReference>
<dbReference type="InterPro" id="IPR017455">
    <property type="entry name" value="Znf_FYVE-rel"/>
</dbReference>
<dbReference type="GO" id="GO:0008270">
    <property type="term" value="F:zinc ion binding"/>
    <property type="evidence" value="ECO:0007669"/>
    <property type="project" value="UniProtKB-KW"/>
</dbReference>
<dbReference type="PROSITE" id="PS00028">
    <property type="entry name" value="ZINC_FINGER_C2H2_1"/>
    <property type="match status" value="1"/>
</dbReference>
<dbReference type="InterPro" id="IPR013087">
    <property type="entry name" value="Znf_C2H2_type"/>
</dbReference>
<accession>A0A9P0QSW0</accession>
<evidence type="ECO:0000259" key="9">
    <source>
        <dbReference type="PROSITE" id="PS50157"/>
    </source>
</evidence>
<sequence>MSESNTPKRRVLGSNVPSGATPNEEVPSNHENVLLCPICSESMVSLSQLNRHIDDIHSGSDSGVLSSSSSPAPPASGSPVSPTPPLQKAPMNREFLNGSVSRWLKNNFENVVETSPLTSPQKRKTVKLDLLDKNKGFSLSESLTSPSTLNVFNDSDGTKEKDISKSPGKPPTASASRNNVNRLSRSHWQQPSSVSTDYCADQTCHRVLNIKNGKVNCRKCGLLYCNEHTYYKARLKNNDTIPKKPEILYEPSKEGTWARVCRSCYEGKPEDNEPLTNDLTSSFKKQRQIHNDQKELHRNKVTKRFIKLVNLHSDYYLSTKTNPDFWFSSSSWTVSRVLDEEKQIVGLENWQHDSQVQACPLCFSNFNFFTRRHHCRVCGRIVCDGSLNDKQIICSMDVPLNLFLNNKLAHLNFSPLVVQNMKELKEIPDDNEKFRIRCCNDCKDDLLHDWKSSNDSNRDVYSSSSEIFKLYDQLFLIKKNIHGLYPKYEKLIHSYQVSGDLDEINKLRIKLMSFLRDFESLIALFKKSFFVLTKQNVLKPSDDLSSDIQKLVNNIHQSTTTYLQETLINIKQLSNVLKEKEKNELKAHQQYVADAAVKNIESNNVGGSEEDSIQSPLSPSSLSPKPLPSQILEPDLTKRQIRELREELMVMSEQKFIIQGLIEKVTKSRKFDELAPLEENKTELDRNIQDLERKLGEFGF</sequence>
<dbReference type="PANTHER" id="PTHR23164">
    <property type="entry name" value="EARLY ENDOSOME ANTIGEN 1"/>
    <property type="match status" value="1"/>
</dbReference>
<keyword evidence="2" id="KW-0227">DNA damage</keyword>
<keyword evidence="3 6" id="KW-0863">Zinc-finger</keyword>
<evidence type="ECO:0000256" key="7">
    <source>
        <dbReference type="SAM" id="Coils"/>
    </source>
</evidence>
<evidence type="ECO:0000259" key="10">
    <source>
        <dbReference type="PROSITE" id="PS50178"/>
    </source>
</evidence>
<dbReference type="PROSITE" id="PS50157">
    <property type="entry name" value="ZINC_FINGER_C2H2_2"/>
    <property type="match status" value="1"/>
</dbReference>
<dbReference type="GO" id="GO:0006281">
    <property type="term" value="P:DNA repair"/>
    <property type="evidence" value="ECO:0007669"/>
    <property type="project" value="UniProtKB-KW"/>
</dbReference>